<accession>A0A383WJM3</accession>
<dbReference type="Proteomes" id="UP000256970">
    <property type="component" value="Unassembled WGS sequence"/>
</dbReference>
<evidence type="ECO:0000256" key="1">
    <source>
        <dbReference type="SAM" id="MobiDB-lite"/>
    </source>
</evidence>
<proteinExistence type="predicted"/>
<reference evidence="2 3" key="1">
    <citation type="submission" date="2016-10" db="EMBL/GenBank/DDBJ databases">
        <authorList>
            <person name="Cai Z."/>
        </authorList>
    </citation>
    <scope>NUCLEOTIDE SEQUENCE [LARGE SCALE GENOMIC DNA]</scope>
</reference>
<name>A0A383WJM3_TETOB</name>
<sequence length="332" mass="34827">MVEVDEADVADLLHLSINSTDAAPPYVVEDLLRILHTMARLSTAEVLGLLRTAVERNRIEVLSSMLRRMRTSSLGKLAPEQLLPILKRAIVLDANTPVPPPSKSAASKPQRPVSRLGQATALPAARRLPADAVAALIDTALQVGTSSSLKVLCELPAARDITSPRLADIVEAALMGTAVEARITSNLKVLCQLPAAKAISPAQLASLVEPTAAKEDHAILRLLAKATAFPELPPAAVAAALQAAVQLPAAADLQGRHLGQLLRCAAAAAPPASCMQRPAEVVECYLVQHPAWSSVSDSDKQAWQQRQALQDSEVGGGAPSSLEGTGDPSMNE</sequence>
<protein>
    <recommendedName>
        <fullName evidence="4">Symplekin C-terminal domain-containing protein</fullName>
    </recommendedName>
</protein>
<evidence type="ECO:0000313" key="3">
    <source>
        <dbReference type="Proteomes" id="UP000256970"/>
    </source>
</evidence>
<dbReference type="AlphaFoldDB" id="A0A383WJM3"/>
<feature type="region of interest" description="Disordered" evidence="1">
    <location>
        <begin position="296"/>
        <end position="332"/>
    </location>
</feature>
<organism evidence="2 3">
    <name type="scientific">Tetradesmus obliquus</name>
    <name type="common">Green alga</name>
    <name type="synonym">Acutodesmus obliquus</name>
    <dbReference type="NCBI Taxonomy" id="3088"/>
    <lineage>
        <taxon>Eukaryota</taxon>
        <taxon>Viridiplantae</taxon>
        <taxon>Chlorophyta</taxon>
        <taxon>core chlorophytes</taxon>
        <taxon>Chlorophyceae</taxon>
        <taxon>CS clade</taxon>
        <taxon>Sphaeropleales</taxon>
        <taxon>Scenedesmaceae</taxon>
        <taxon>Tetradesmus</taxon>
    </lineage>
</organism>
<evidence type="ECO:0000313" key="2">
    <source>
        <dbReference type="EMBL" id="SZX77422.1"/>
    </source>
</evidence>
<dbReference type="EMBL" id="FNXT01001284">
    <property type="protein sequence ID" value="SZX77422.1"/>
    <property type="molecule type" value="Genomic_DNA"/>
</dbReference>
<feature type="compositionally biased region" description="Polar residues" evidence="1">
    <location>
        <begin position="296"/>
        <end position="310"/>
    </location>
</feature>
<gene>
    <name evidence="2" type="ORF">BQ4739_LOCUS17775</name>
</gene>
<evidence type="ECO:0008006" key="4">
    <source>
        <dbReference type="Google" id="ProtNLM"/>
    </source>
</evidence>
<keyword evidence="3" id="KW-1185">Reference proteome</keyword>